<sequence>MNQPSHQPRTSRVIVITGAAQGLGRAYALRFGREGHRVVALDIHGEAVQRVAAEIEAAGGECLALTADIGDEASVADAARRIDERFGRCDVLVNNAAIFSTIKMRPFEQIPLDEWMRVLHVNITGTFLMTRALVPLMRRNRWGRVIHVSSAAVAMGRAHYLHYTTSKAALIGMTRSMARELGADGITVNALLPGATDTEVPRETVTPAQKQAQIAMRSIPREEGPQDLEGVVAFLASDDSGFVTGQSLVVDGGLSFL</sequence>
<dbReference type="InterPro" id="IPR002347">
    <property type="entry name" value="SDR_fam"/>
</dbReference>
<dbReference type="CDD" id="cd05233">
    <property type="entry name" value="SDR_c"/>
    <property type="match status" value="1"/>
</dbReference>
<dbReference type="EMBL" id="JAEQNA010000006">
    <property type="protein sequence ID" value="MBL0421963.1"/>
    <property type="molecule type" value="Genomic_DNA"/>
</dbReference>
<comment type="similarity">
    <text evidence="1">Belongs to the short-chain dehydrogenases/reductases (SDR) family.</text>
</comment>
<comment type="caution">
    <text evidence="4">The sequence shown here is derived from an EMBL/GenBank/DDBJ whole genome shotgun (WGS) entry which is preliminary data.</text>
</comment>
<dbReference type="InterPro" id="IPR036291">
    <property type="entry name" value="NAD(P)-bd_dom_sf"/>
</dbReference>
<feature type="domain" description="Ketoreductase" evidence="3">
    <location>
        <begin position="12"/>
        <end position="194"/>
    </location>
</feature>
<dbReference type="InterPro" id="IPR020904">
    <property type="entry name" value="Sc_DH/Rdtase_CS"/>
</dbReference>
<evidence type="ECO:0000313" key="5">
    <source>
        <dbReference type="Proteomes" id="UP000613011"/>
    </source>
</evidence>
<dbReference type="Proteomes" id="UP000613011">
    <property type="component" value="Unassembled WGS sequence"/>
</dbReference>
<dbReference type="FunFam" id="3.40.50.720:FF:000084">
    <property type="entry name" value="Short-chain dehydrogenase reductase"/>
    <property type="match status" value="1"/>
</dbReference>
<keyword evidence="2" id="KW-0560">Oxidoreductase</keyword>
<dbReference type="PRINTS" id="PR00080">
    <property type="entry name" value="SDRFAMILY"/>
</dbReference>
<dbReference type="Gene3D" id="3.40.50.720">
    <property type="entry name" value="NAD(P)-binding Rossmann-like Domain"/>
    <property type="match status" value="1"/>
</dbReference>
<dbReference type="SUPFAM" id="SSF51735">
    <property type="entry name" value="NAD(P)-binding Rossmann-fold domains"/>
    <property type="match status" value="1"/>
</dbReference>
<dbReference type="AlphaFoldDB" id="A0A936ZKN9"/>
<evidence type="ECO:0000256" key="1">
    <source>
        <dbReference type="ARBA" id="ARBA00006484"/>
    </source>
</evidence>
<dbReference type="InterPro" id="IPR057326">
    <property type="entry name" value="KR_dom"/>
</dbReference>
<organism evidence="4 5">
    <name type="scientific">Ramlibacter aurantiacus</name>
    <dbReference type="NCBI Taxonomy" id="2801330"/>
    <lineage>
        <taxon>Bacteria</taxon>
        <taxon>Pseudomonadati</taxon>
        <taxon>Pseudomonadota</taxon>
        <taxon>Betaproteobacteria</taxon>
        <taxon>Burkholderiales</taxon>
        <taxon>Comamonadaceae</taxon>
        <taxon>Ramlibacter</taxon>
    </lineage>
</organism>
<gene>
    <name evidence="4" type="ORF">JI739_16555</name>
</gene>
<reference evidence="4" key="1">
    <citation type="submission" date="2021-01" db="EMBL/GenBank/DDBJ databases">
        <title>Ramlibacter sp. strain AW1 16S ribosomal RNA gene Genome sequencing and assembly.</title>
        <authorList>
            <person name="Kang M."/>
        </authorList>
    </citation>
    <scope>NUCLEOTIDE SEQUENCE</scope>
    <source>
        <strain evidence="4">AW1</strain>
    </source>
</reference>
<accession>A0A936ZKN9</accession>
<evidence type="ECO:0000259" key="3">
    <source>
        <dbReference type="SMART" id="SM00822"/>
    </source>
</evidence>
<evidence type="ECO:0000256" key="2">
    <source>
        <dbReference type="ARBA" id="ARBA00023002"/>
    </source>
</evidence>
<dbReference type="PANTHER" id="PTHR42760">
    <property type="entry name" value="SHORT-CHAIN DEHYDROGENASES/REDUCTASES FAMILY MEMBER"/>
    <property type="match status" value="1"/>
</dbReference>
<proteinExistence type="inferred from homology"/>
<dbReference type="RefSeq" id="WP_201685041.1">
    <property type="nucleotide sequence ID" value="NZ_JAEQNA010000006.1"/>
</dbReference>
<dbReference type="SMART" id="SM00822">
    <property type="entry name" value="PKS_KR"/>
    <property type="match status" value="1"/>
</dbReference>
<dbReference type="PROSITE" id="PS00061">
    <property type="entry name" value="ADH_SHORT"/>
    <property type="match status" value="1"/>
</dbReference>
<keyword evidence="5" id="KW-1185">Reference proteome</keyword>
<dbReference type="Pfam" id="PF13561">
    <property type="entry name" value="adh_short_C2"/>
    <property type="match status" value="1"/>
</dbReference>
<evidence type="ECO:0000313" key="4">
    <source>
        <dbReference type="EMBL" id="MBL0421963.1"/>
    </source>
</evidence>
<dbReference type="PANTHER" id="PTHR42760:SF133">
    <property type="entry name" value="3-OXOACYL-[ACYL-CARRIER-PROTEIN] REDUCTASE"/>
    <property type="match status" value="1"/>
</dbReference>
<protein>
    <submittedName>
        <fullName evidence="4">SDR family oxidoreductase</fullName>
    </submittedName>
</protein>
<dbReference type="PRINTS" id="PR00081">
    <property type="entry name" value="GDHRDH"/>
</dbReference>
<dbReference type="GO" id="GO:0016616">
    <property type="term" value="F:oxidoreductase activity, acting on the CH-OH group of donors, NAD or NADP as acceptor"/>
    <property type="evidence" value="ECO:0007669"/>
    <property type="project" value="TreeGrafter"/>
</dbReference>
<name>A0A936ZKN9_9BURK</name>